<dbReference type="SUPFAM" id="SSF53850">
    <property type="entry name" value="Periplasmic binding protein-like II"/>
    <property type="match status" value="1"/>
</dbReference>
<proteinExistence type="inferred from homology"/>
<dbReference type="GO" id="GO:0015833">
    <property type="term" value="P:peptide transport"/>
    <property type="evidence" value="ECO:0007669"/>
    <property type="project" value="TreeGrafter"/>
</dbReference>
<dbReference type="GO" id="GO:0043190">
    <property type="term" value="C:ATP-binding cassette (ABC) transporter complex"/>
    <property type="evidence" value="ECO:0007669"/>
    <property type="project" value="InterPro"/>
</dbReference>
<comment type="similarity">
    <text evidence="1">Belongs to the bacterial solute-binding protein 5 family.</text>
</comment>
<dbReference type="GO" id="GO:0030288">
    <property type="term" value="C:outer membrane-bounded periplasmic space"/>
    <property type="evidence" value="ECO:0007669"/>
    <property type="project" value="UniProtKB-ARBA"/>
</dbReference>
<accession>A0A2S8FBZ3</accession>
<dbReference type="Gene3D" id="3.10.105.10">
    <property type="entry name" value="Dipeptide-binding Protein, Domain 3"/>
    <property type="match status" value="1"/>
</dbReference>
<evidence type="ECO:0000256" key="2">
    <source>
        <dbReference type="ARBA" id="ARBA00022729"/>
    </source>
</evidence>
<dbReference type="GO" id="GO:1904680">
    <property type="term" value="F:peptide transmembrane transporter activity"/>
    <property type="evidence" value="ECO:0007669"/>
    <property type="project" value="TreeGrafter"/>
</dbReference>
<comment type="caution">
    <text evidence="4">The sequence shown here is derived from an EMBL/GenBank/DDBJ whole genome shotgun (WGS) entry which is preliminary data.</text>
</comment>
<protein>
    <submittedName>
        <fullName evidence="4">ABC transporter substrate-binding protein</fullName>
    </submittedName>
</protein>
<dbReference type="Gene3D" id="3.90.76.10">
    <property type="entry name" value="Dipeptide-binding Protein, Domain 1"/>
    <property type="match status" value="1"/>
</dbReference>
<keyword evidence="2" id="KW-0732">Signal</keyword>
<evidence type="ECO:0000313" key="4">
    <source>
        <dbReference type="EMBL" id="PQO29652.1"/>
    </source>
</evidence>
<evidence type="ECO:0000313" key="5">
    <source>
        <dbReference type="Proteomes" id="UP000238322"/>
    </source>
</evidence>
<dbReference type="Proteomes" id="UP000238322">
    <property type="component" value="Unassembled WGS sequence"/>
</dbReference>
<reference evidence="4 5" key="1">
    <citation type="submission" date="2018-02" db="EMBL/GenBank/DDBJ databases">
        <title>Comparative genomes isolates from brazilian mangrove.</title>
        <authorList>
            <person name="Araujo J.E."/>
            <person name="Taketani R.G."/>
            <person name="Silva M.C.P."/>
            <person name="Loureco M.V."/>
            <person name="Andreote F.D."/>
        </authorList>
    </citation>
    <scope>NUCLEOTIDE SEQUENCE [LARGE SCALE GENOMIC DNA]</scope>
    <source>
        <strain evidence="4 5">Hex-1 MGV</strain>
    </source>
</reference>
<dbReference type="InterPro" id="IPR030678">
    <property type="entry name" value="Peptide/Ni-bd"/>
</dbReference>
<dbReference type="Pfam" id="PF00496">
    <property type="entry name" value="SBP_bac_5"/>
    <property type="match status" value="1"/>
</dbReference>
<feature type="domain" description="Solute-binding protein family 5" evidence="3">
    <location>
        <begin position="75"/>
        <end position="443"/>
    </location>
</feature>
<organism evidence="4 5">
    <name type="scientific">Blastopirellula marina</name>
    <dbReference type="NCBI Taxonomy" id="124"/>
    <lineage>
        <taxon>Bacteria</taxon>
        <taxon>Pseudomonadati</taxon>
        <taxon>Planctomycetota</taxon>
        <taxon>Planctomycetia</taxon>
        <taxon>Pirellulales</taxon>
        <taxon>Pirellulaceae</taxon>
        <taxon>Blastopirellula</taxon>
    </lineage>
</organism>
<dbReference type="PANTHER" id="PTHR30290">
    <property type="entry name" value="PERIPLASMIC BINDING COMPONENT OF ABC TRANSPORTER"/>
    <property type="match status" value="1"/>
</dbReference>
<evidence type="ECO:0000259" key="3">
    <source>
        <dbReference type="Pfam" id="PF00496"/>
    </source>
</evidence>
<dbReference type="InterPro" id="IPR039424">
    <property type="entry name" value="SBP_5"/>
</dbReference>
<sequence>MEFSNAFRFCLVLITLWPLLGCGGGSPVPTDTLIYSRGGDANGLDPIHTDIGESVKVIVNIFDTLVEYDETTLDLVPCLATEWEVTEDGREWTFKLRPDVKFHDGTPMNADAVVYTFERILDPDHPDVHNNIIPYYSNYTQIESIEAVDDLTVRFKLKESQATFLANMALFSSGIVSPTAVKKYGPEFTRHPVGAGPFKFDHWKPEQEILLERFDDYWGKPAGVSRVVFLPTKESSIRVTQLARGEVHIGDNLPPAEMDSLENAPGIVVQSTPGINIGYLTMQTEKPPLDQPKVRQAICHAIDRDRLIDVAYSGKAEKAKTMVPPTLWGHGANVPDRSFDPELSKKLLKEAAEENGFSLPVKLELFVMDQPRPYMQQPRQTAIFIKDALEKVGFKIEIITNDIGQHFQRMTRGEHELGLSGWSADIADPHNFLHTLLHSDNINDIGGNNLSRYRNAEVDQLLAAAELELDQEKRTALYEQAQELIYADAPVLPLVHVPVRIAQRDNVKGYKLHPSSRVRLKTARIEGEQ</sequence>
<dbReference type="Gene3D" id="3.40.190.10">
    <property type="entry name" value="Periplasmic binding protein-like II"/>
    <property type="match status" value="1"/>
</dbReference>
<dbReference type="OrthoDB" id="48318at2"/>
<dbReference type="PANTHER" id="PTHR30290:SF38">
    <property type="entry name" value="D,D-DIPEPTIDE-BINDING PERIPLASMIC PROTEIN DDPA-RELATED"/>
    <property type="match status" value="1"/>
</dbReference>
<gene>
    <name evidence="4" type="ORF">C5Y83_26730</name>
</gene>
<evidence type="ECO:0000256" key="1">
    <source>
        <dbReference type="ARBA" id="ARBA00005695"/>
    </source>
</evidence>
<dbReference type="AlphaFoldDB" id="A0A2S8FBZ3"/>
<dbReference type="CDD" id="cd08493">
    <property type="entry name" value="PBP2_DppA_like"/>
    <property type="match status" value="1"/>
</dbReference>
<dbReference type="EMBL" id="PUHY01000015">
    <property type="protein sequence ID" value="PQO29652.1"/>
    <property type="molecule type" value="Genomic_DNA"/>
</dbReference>
<dbReference type="RefSeq" id="WP_105332846.1">
    <property type="nucleotide sequence ID" value="NZ_PUHY01000015.1"/>
</dbReference>
<dbReference type="PIRSF" id="PIRSF002741">
    <property type="entry name" value="MppA"/>
    <property type="match status" value="1"/>
</dbReference>
<dbReference type="InterPro" id="IPR000914">
    <property type="entry name" value="SBP_5_dom"/>
</dbReference>
<name>A0A2S8FBZ3_9BACT</name>